<proteinExistence type="predicted"/>
<evidence type="ECO:0000313" key="3">
    <source>
        <dbReference type="Proteomes" id="UP001177670"/>
    </source>
</evidence>
<reference evidence="2" key="1">
    <citation type="submission" date="2021-10" db="EMBL/GenBank/DDBJ databases">
        <title>Melipona bicolor Genome sequencing and assembly.</title>
        <authorList>
            <person name="Araujo N.S."/>
            <person name="Arias M.C."/>
        </authorList>
    </citation>
    <scope>NUCLEOTIDE SEQUENCE</scope>
    <source>
        <strain evidence="2">USP_2M_L1-L4_2017</strain>
        <tissue evidence="2">Whole body</tissue>
    </source>
</reference>
<dbReference type="Proteomes" id="UP001177670">
    <property type="component" value="Unassembled WGS sequence"/>
</dbReference>
<dbReference type="AlphaFoldDB" id="A0AA40KH43"/>
<gene>
    <name evidence="2" type="ORF">K0M31_012856</name>
</gene>
<feature type="compositionally biased region" description="Basic and acidic residues" evidence="1">
    <location>
        <begin position="8"/>
        <end position="20"/>
    </location>
</feature>
<organism evidence="2 3">
    <name type="scientific">Melipona bicolor</name>
    <dbReference type="NCBI Taxonomy" id="60889"/>
    <lineage>
        <taxon>Eukaryota</taxon>
        <taxon>Metazoa</taxon>
        <taxon>Ecdysozoa</taxon>
        <taxon>Arthropoda</taxon>
        <taxon>Hexapoda</taxon>
        <taxon>Insecta</taxon>
        <taxon>Pterygota</taxon>
        <taxon>Neoptera</taxon>
        <taxon>Endopterygota</taxon>
        <taxon>Hymenoptera</taxon>
        <taxon>Apocrita</taxon>
        <taxon>Aculeata</taxon>
        <taxon>Apoidea</taxon>
        <taxon>Anthophila</taxon>
        <taxon>Apidae</taxon>
        <taxon>Melipona</taxon>
    </lineage>
</organism>
<evidence type="ECO:0000256" key="1">
    <source>
        <dbReference type="SAM" id="MobiDB-lite"/>
    </source>
</evidence>
<comment type="caution">
    <text evidence="2">The sequence shown here is derived from an EMBL/GenBank/DDBJ whole genome shotgun (WGS) entry which is preliminary data.</text>
</comment>
<sequence length="69" mass="8098">MKKTNNKGGEDKIEEEKREESEIQYIWKEDKIQEFQGNLIQLWKMEWSALKPGEKMGKLNEIITAAGTK</sequence>
<feature type="region of interest" description="Disordered" evidence="1">
    <location>
        <begin position="1"/>
        <end position="20"/>
    </location>
</feature>
<name>A0AA40KH43_9HYME</name>
<accession>A0AA40KH43</accession>
<evidence type="ECO:0000313" key="2">
    <source>
        <dbReference type="EMBL" id="KAK1120132.1"/>
    </source>
</evidence>
<dbReference type="EMBL" id="JAHYIQ010000033">
    <property type="protein sequence ID" value="KAK1120132.1"/>
    <property type="molecule type" value="Genomic_DNA"/>
</dbReference>
<protein>
    <submittedName>
        <fullName evidence="2">Uncharacterized protein</fullName>
    </submittedName>
</protein>
<keyword evidence="3" id="KW-1185">Reference proteome</keyword>